<evidence type="ECO:0000313" key="5">
    <source>
        <dbReference type="Proteomes" id="UP000015524"/>
    </source>
</evidence>
<evidence type="ECO:0000313" key="4">
    <source>
        <dbReference type="EMBL" id="EQA98013.1"/>
    </source>
</evidence>
<dbReference type="InterPro" id="IPR019079">
    <property type="entry name" value="Capsule_synth_CapA"/>
</dbReference>
<keyword evidence="5" id="KW-1185">Reference proteome</keyword>
<dbReference type="Gene3D" id="3.60.21.10">
    <property type="match status" value="1"/>
</dbReference>
<dbReference type="SMART" id="SM00854">
    <property type="entry name" value="PGA_cap"/>
    <property type="match status" value="1"/>
</dbReference>
<dbReference type="Pfam" id="PF09587">
    <property type="entry name" value="PGA_cap"/>
    <property type="match status" value="1"/>
</dbReference>
<protein>
    <recommendedName>
        <fullName evidence="3">Capsule synthesis protein CapA domain-containing protein</fullName>
    </recommendedName>
</protein>
<organism evidence="4 5">
    <name type="scientific">Sphingobium baderi LL03</name>
    <dbReference type="NCBI Taxonomy" id="1114964"/>
    <lineage>
        <taxon>Bacteria</taxon>
        <taxon>Pseudomonadati</taxon>
        <taxon>Pseudomonadota</taxon>
        <taxon>Alphaproteobacteria</taxon>
        <taxon>Sphingomonadales</taxon>
        <taxon>Sphingomonadaceae</taxon>
        <taxon>Sphingobium</taxon>
    </lineage>
</organism>
<gene>
    <name evidence="4" type="ORF">L485_19920</name>
</gene>
<dbReference type="AlphaFoldDB" id="T0HK99"/>
<dbReference type="CDD" id="cd07381">
    <property type="entry name" value="MPP_CapA"/>
    <property type="match status" value="1"/>
</dbReference>
<evidence type="ECO:0000256" key="2">
    <source>
        <dbReference type="SAM" id="SignalP"/>
    </source>
</evidence>
<dbReference type="eggNOG" id="COG2843">
    <property type="taxonomic scope" value="Bacteria"/>
</dbReference>
<dbReference type="SUPFAM" id="SSF56300">
    <property type="entry name" value="Metallo-dependent phosphatases"/>
    <property type="match status" value="1"/>
</dbReference>
<accession>T0HK99</accession>
<sequence length="475" mass="50872">MGAGRIGWMARSRCATLAIVAVMAGLAAPAAANEREPLAVTPVPSTPVAGAFTLAAVGDLIYLRPMLATMERKSPEMLRILRRADVTYGNFEEVVFDLSTFKGAPQAESGGTWMLGDPKVVDDLVSMGFDLVSTANNHATDWGVEGMLETIRRLDAAKLVNAGTGRTMSEARAPHYLDAPPGRIGLVAATSTFTPMTPASDPLGMVPGRPGANVIRTREIGLVSDADLAVLGRLAGAKPGSPVTLGERTYRATPSPQQPLTIEYEPNGKDETANLRSIRQAKQNGNFVIFSFHNHEPNEETQQPPAFTVDFARRAIDEGADAFIAHGPHQLRGIEIYKGRPIFYSLGNFAMMNNSLDHLPADMYDQFGVDPAKVTAPEFLQARGAAIFADPNLYESVIAESRFIDGQIAEIRLYPVDLGVTAKGAERGVPHLADAAVGARILERLARLSAPFGTNIAIEKGIGVIRLAARQRPSP</sequence>
<dbReference type="PANTHER" id="PTHR33393">
    <property type="entry name" value="POLYGLUTAMINE SYNTHESIS ACCESSORY PROTEIN RV0574C-RELATED"/>
    <property type="match status" value="1"/>
</dbReference>
<feature type="signal peptide" evidence="2">
    <location>
        <begin position="1"/>
        <end position="32"/>
    </location>
</feature>
<name>T0HK99_9SPHN</name>
<dbReference type="PANTHER" id="PTHR33393:SF13">
    <property type="entry name" value="PGA BIOSYNTHESIS PROTEIN CAPA"/>
    <property type="match status" value="1"/>
</dbReference>
<feature type="chain" id="PRO_5009975941" description="Capsule synthesis protein CapA domain-containing protein" evidence="2">
    <location>
        <begin position="33"/>
        <end position="475"/>
    </location>
</feature>
<reference evidence="4 5" key="1">
    <citation type="journal article" date="2013" name="Genome Announc.">
        <title>Draft Genome Sequence of a Hexachlorocyclohexane-Degrading Bacterium, Sphingobium baderi Strain LL03T.</title>
        <authorList>
            <person name="Kaur J."/>
            <person name="Verma H."/>
            <person name="Tripathi C."/>
            <person name="Khurana J.P."/>
            <person name="Lal R."/>
        </authorList>
    </citation>
    <scope>NUCLEOTIDE SEQUENCE [LARGE SCALE GENOMIC DNA]</scope>
    <source>
        <strain evidence="4 5">LL03</strain>
    </source>
</reference>
<evidence type="ECO:0000256" key="1">
    <source>
        <dbReference type="ARBA" id="ARBA00005662"/>
    </source>
</evidence>
<dbReference type="InterPro" id="IPR052169">
    <property type="entry name" value="CW_Biosynth-Accessory"/>
</dbReference>
<dbReference type="OrthoDB" id="9810718at2"/>
<dbReference type="Proteomes" id="UP000015524">
    <property type="component" value="Unassembled WGS sequence"/>
</dbReference>
<proteinExistence type="inferred from homology"/>
<comment type="similarity">
    <text evidence="1">Belongs to the CapA family.</text>
</comment>
<evidence type="ECO:0000259" key="3">
    <source>
        <dbReference type="SMART" id="SM00854"/>
    </source>
</evidence>
<keyword evidence="2" id="KW-0732">Signal</keyword>
<feature type="domain" description="Capsule synthesis protein CapA" evidence="3">
    <location>
        <begin position="53"/>
        <end position="353"/>
    </location>
</feature>
<dbReference type="InterPro" id="IPR029052">
    <property type="entry name" value="Metallo-depent_PP-like"/>
</dbReference>
<comment type="caution">
    <text evidence="4">The sequence shown here is derived from an EMBL/GenBank/DDBJ whole genome shotgun (WGS) entry which is preliminary data.</text>
</comment>
<dbReference type="PATRIC" id="fig|1114964.3.peg.3914"/>
<dbReference type="EMBL" id="ATIB01000085">
    <property type="protein sequence ID" value="EQA98013.1"/>
    <property type="molecule type" value="Genomic_DNA"/>
</dbReference>